<evidence type="ECO:0000256" key="2">
    <source>
        <dbReference type="SAM" id="MobiDB-lite"/>
    </source>
</evidence>
<feature type="region of interest" description="Disordered" evidence="2">
    <location>
        <begin position="466"/>
        <end position="555"/>
    </location>
</feature>
<dbReference type="OrthoDB" id="2795102at2"/>
<dbReference type="Gene3D" id="2.60.120.260">
    <property type="entry name" value="Galactose-binding domain-like"/>
    <property type="match status" value="1"/>
</dbReference>
<proteinExistence type="predicted"/>
<dbReference type="Pfam" id="PF01522">
    <property type="entry name" value="Polysacc_deac_1"/>
    <property type="match status" value="1"/>
</dbReference>
<evidence type="ECO:0000256" key="1">
    <source>
        <dbReference type="ARBA" id="ARBA00022729"/>
    </source>
</evidence>
<protein>
    <submittedName>
        <fullName evidence="4">Polysaccharide deacetylase</fullName>
    </submittedName>
</protein>
<dbReference type="InterPro" id="IPR011330">
    <property type="entry name" value="Glyco_hydro/deAcase_b/a-brl"/>
</dbReference>
<dbReference type="Gene3D" id="3.20.20.370">
    <property type="entry name" value="Glycoside hydrolase/deacetylase"/>
    <property type="match status" value="1"/>
</dbReference>
<dbReference type="PANTHER" id="PTHR34216:SF11">
    <property type="entry name" value="CHITOOLIGOSACCHARIDE DEACETYLASE"/>
    <property type="match status" value="1"/>
</dbReference>
<sequence length="555" mass="57694">MNSRDWTRPSRHGTRHPRQHRPPTRPRRNRVLGLISVLALLVGPALIAVGAGAPAGAAGARTVVSLTFDDGNADATVAAQTLQANGLRGTFFVPSGYIDQPGYMSQADLHGIAAAGNEIGGHSVTHPDLSTMSRDEATRQLCNDRVNLTNWGFQVTSLAYPFASATAETESIAQQCGYNSARGLGDVETRFGCAGCDLAESIPPANPYYTKAPDQVDNTWTLADLQNVVTNAENNGGGWVQLTFHHVCANNCDPGGLSISPTLLDQFAAWLAARSSNNTVVQTVREVVGGAVAPAAPGPVPPAPAPGANGAPNPGLETVDATTGLPQCWMAGGYGVNTPTFATVPEAHAGSIAERLTMAGYVDGDAKLLPKLDLGECSPGATPGHTYALKAWYKSTAPTQFAVYYRTAIGTWAYWTSSPWFAAAPEYTAAEWTTPPVPAGATGISFGLNLFGNGQLHTDDYELHDTAATQPSSGSWTVGTTTPTAPTTTPGPVTAAAGHAKQKAAPGKHAPGKPAPGTDRSSRRGPAEPPVHYVPGPDELRPGQTFLPDAGNLGE</sequence>
<feature type="compositionally biased region" description="Basic residues" evidence="2">
    <location>
        <begin position="9"/>
        <end position="28"/>
    </location>
</feature>
<keyword evidence="1" id="KW-0732">Signal</keyword>
<feature type="compositionally biased region" description="Low complexity" evidence="2">
    <location>
        <begin position="477"/>
        <end position="509"/>
    </location>
</feature>
<dbReference type="EMBL" id="RKLP01000014">
    <property type="protein sequence ID" value="RVW07124.1"/>
    <property type="molecule type" value="Genomic_DNA"/>
</dbReference>
<comment type="caution">
    <text evidence="4">The sequence shown here is derived from an EMBL/GenBank/DDBJ whole genome shotgun (WGS) entry which is preliminary data.</text>
</comment>
<name>A0A3S3CW60_9NOCA</name>
<dbReference type="GO" id="GO:0016810">
    <property type="term" value="F:hydrolase activity, acting on carbon-nitrogen (but not peptide) bonds"/>
    <property type="evidence" value="ECO:0007669"/>
    <property type="project" value="InterPro"/>
</dbReference>
<gene>
    <name evidence="4" type="ORF">EGT67_23110</name>
</gene>
<reference evidence="4 5" key="1">
    <citation type="submission" date="2018-11" db="EMBL/GenBank/DDBJ databases">
        <title>Rhodococcus spongicola sp. nov. and Rhodococcus xishaensis sp. nov. from marine sponges.</title>
        <authorList>
            <person name="Li L."/>
            <person name="Lin H.W."/>
        </authorList>
    </citation>
    <scope>NUCLEOTIDE SEQUENCE [LARGE SCALE GENOMIC DNA]</scope>
    <source>
        <strain evidence="4 5">CCTCC AB2014297</strain>
    </source>
</reference>
<dbReference type="CDD" id="cd10967">
    <property type="entry name" value="CE4_GLA_like_6s"/>
    <property type="match status" value="1"/>
</dbReference>
<organism evidence="4 5">
    <name type="scientific">Prescottella agglutinans</name>
    <dbReference type="NCBI Taxonomy" id="1644129"/>
    <lineage>
        <taxon>Bacteria</taxon>
        <taxon>Bacillati</taxon>
        <taxon>Actinomycetota</taxon>
        <taxon>Actinomycetes</taxon>
        <taxon>Mycobacteriales</taxon>
        <taxon>Nocardiaceae</taxon>
        <taxon>Prescottella</taxon>
    </lineage>
</organism>
<dbReference type="PANTHER" id="PTHR34216">
    <property type="match status" value="1"/>
</dbReference>
<dbReference type="SUPFAM" id="SSF88713">
    <property type="entry name" value="Glycoside hydrolase/deacetylase"/>
    <property type="match status" value="1"/>
</dbReference>
<dbReference type="InterPro" id="IPR002509">
    <property type="entry name" value="NODB_dom"/>
</dbReference>
<evidence type="ECO:0000313" key="4">
    <source>
        <dbReference type="EMBL" id="RVW07124.1"/>
    </source>
</evidence>
<evidence type="ECO:0000259" key="3">
    <source>
        <dbReference type="Pfam" id="PF01522"/>
    </source>
</evidence>
<dbReference type="GO" id="GO:0005975">
    <property type="term" value="P:carbohydrate metabolic process"/>
    <property type="evidence" value="ECO:0007669"/>
    <property type="project" value="InterPro"/>
</dbReference>
<keyword evidence="5" id="KW-1185">Reference proteome</keyword>
<evidence type="ECO:0000313" key="5">
    <source>
        <dbReference type="Proteomes" id="UP000286208"/>
    </source>
</evidence>
<dbReference type="AlphaFoldDB" id="A0A3S3CW60"/>
<feature type="domain" description="NodB homology" evidence="3">
    <location>
        <begin position="61"/>
        <end position="179"/>
    </location>
</feature>
<dbReference type="Proteomes" id="UP000286208">
    <property type="component" value="Unassembled WGS sequence"/>
</dbReference>
<accession>A0A3S3CW60</accession>
<feature type="compositionally biased region" description="Polar residues" evidence="2">
    <location>
        <begin position="467"/>
        <end position="476"/>
    </location>
</feature>
<dbReference type="InterPro" id="IPR051398">
    <property type="entry name" value="Polysacch_Deacetylase"/>
</dbReference>
<feature type="region of interest" description="Disordered" evidence="2">
    <location>
        <begin position="1"/>
        <end position="28"/>
    </location>
</feature>